<evidence type="ECO:0000256" key="1">
    <source>
        <dbReference type="SAM" id="MobiDB-lite"/>
    </source>
</evidence>
<keyword evidence="2" id="KW-1133">Transmembrane helix</keyword>
<feature type="transmembrane region" description="Helical" evidence="2">
    <location>
        <begin position="67"/>
        <end position="87"/>
    </location>
</feature>
<sequence>MASSSFNANGYVMGSRIPIRDVNPVVPPPTRSAPLRIASRIIRARAEECTGSASQCEKPVNPSTLGLPIALGVAVPLVGALFLLFYFHRRNMKKQAQEDLNDPNRGLDFGLGDASSDKGGNGKAKRKSMMFREKGMGVDTKKRQLSMDMNLSSPYLLPPGLQSSRESLHSLARTLHNNEDPYRPVAQYTGSEVGSIRSFKPEGSMYSRSTSQKRGSSMTQSTLPPRQNSLPRPPRASTDPFATPKSRSGSPAPEILSPTSPMVASPVIATPTSPAIRSPLIAEPIIPQIETVPYPDDRTRSSLPQIPDLPEPAPVARKGLPSNPRPPAANPPAPEAREADTAPSAADLPGPAKADQAQAPAPSQPAIGLGLDDVSFSTPTHRSSPPAGSLPSSPRPQKDGAPSTLPAIVPEETNVYNDRYDQKQDHDYDYEERGRSQRRSVEVNDHRETRQLGIPAQDNKRLSVGFRPLPPDEVMESEDPEERANRIRSFYKEYFDPDNPNAGGQQPPPRVPPMGPRRGAPPQGRPQYYEDVDPSYMGGPGGDAYFDPETNSFVMPYAQPVTRRAMTPPPNASRFRGPPPPRVIHGSMGGRMASPGPGRRGRGPPPPRAGSAMSSRLGPSRRGSDMSSQYTPRPGSSMSNRMGPRQKPRGPPPADLTTLPNPSKLKDDSFAINPLDFAPPETFADRARGRSQSPAGERRPFAQPKVIHSPLVSSFEDMPAMPSPHLLRKSGTFTGLDFAPPRKFRDNDNMSDAGSIRSNRSGISAVNQAAIRSGAGRVSRLPGDAVFTPAALQDQLKPSWDMTR</sequence>
<feature type="compositionally biased region" description="Low complexity" evidence="1">
    <location>
        <begin position="383"/>
        <end position="392"/>
    </location>
</feature>
<dbReference type="PANTHER" id="PTHR42088">
    <property type="entry name" value="YALI0F10131P"/>
    <property type="match status" value="1"/>
</dbReference>
<feature type="region of interest" description="Disordered" evidence="1">
    <location>
        <begin position="722"/>
        <end position="762"/>
    </location>
</feature>
<proteinExistence type="predicted"/>
<comment type="caution">
    <text evidence="3">The sequence shown here is derived from an EMBL/GenBank/DDBJ whole genome shotgun (WGS) entry which is preliminary data.</text>
</comment>
<dbReference type="AlphaFoldDB" id="A0A4R8QCS1"/>
<reference evidence="3 4" key="1">
    <citation type="submission" date="2018-11" db="EMBL/GenBank/DDBJ databases">
        <title>Genome sequence and assembly of Colletotrichum spinosum.</title>
        <authorList>
            <person name="Gan P."/>
            <person name="Shirasu K."/>
        </authorList>
    </citation>
    <scope>NUCLEOTIDE SEQUENCE [LARGE SCALE GENOMIC DNA]</scope>
    <source>
        <strain evidence="3 4">CBS 515.97</strain>
    </source>
</reference>
<feature type="compositionally biased region" description="Polar residues" evidence="1">
    <location>
        <begin position="750"/>
        <end position="762"/>
    </location>
</feature>
<feature type="compositionally biased region" description="Pro residues" evidence="1">
    <location>
        <begin position="567"/>
        <end position="582"/>
    </location>
</feature>
<organism evidence="3 4">
    <name type="scientific">Colletotrichum spinosum</name>
    <dbReference type="NCBI Taxonomy" id="1347390"/>
    <lineage>
        <taxon>Eukaryota</taxon>
        <taxon>Fungi</taxon>
        <taxon>Dikarya</taxon>
        <taxon>Ascomycota</taxon>
        <taxon>Pezizomycotina</taxon>
        <taxon>Sordariomycetes</taxon>
        <taxon>Hypocreomycetidae</taxon>
        <taxon>Glomerellales</taxon>
        <taxon>Glomerellaceae</taxon>
        <taxon>Colletotrichum</taxon>
        <taxon>Colletotrichum orbiculare species complex</taxon>
    </lineage>
</organism>
<feature type="compositionally biased region" description="Low complexity" evidence="1">
    <location>
        <begin position="516"/>
        <end position="527"/>
    </location>
</feature>
<feature type="compositionally biased region" description="Basic and acidic residues" evidence="1">
    <location>
        <begin position="482"/>
        <end position="495"/>
    </location>
</feature>
<feature type="region of interest" description="Disordered" evidence="1">
    <location>
        <begin position="97"/>
        <end position="128"/>
    </location>
</feature>
<keyword evidence="2" id="KW-0812">Transmembrane</keyword>
<gene>
    <name evidence="3" type="ORF">C8035_v002554</name>
</gene>
<accession>A0A4R8QCS1</accession>
<name>A0A4R8QCS1_9PEZI</name>
<evidence type="ECO:0000313" key="3">
    <source>
        <dbReference type="EMBL" id="TDZ34676.1"/>
    </source>
</evidence>
<keyword evidence="2" id="KW-0472">Membrane</keyword>
<dbReference type="PANTHER" id="PTHR42088:SF1">
    <property type="entry name" value="YALI0F10131P"/>
    <property type="match status" value="1"/>
</dbReference>
<feature type="compositionally biased region" description="Pro residues" evidence="1">
    <location>
        <begin position="323"/>
        <end position="334"/>
    </location>
</feature>
<evidence type="ECO:0000256" key="2">
    <source>
        <dbReference type="SAM" id="Phobius"/>
    </source>
</evidence>
<feature type="compositionally biased region" description="Polar residues" evidence="1">
    <location>
        <begin position="625"/>
        <end position="640"/>
    </location>
</feature>
<protein>
    <submittedName>
        <fullName evidence="3">Uncharacterized protein</fullName>
    </submittedName>
</protein>
<dbReference type="Proteomes" id="UP000295083">
    <property type="component" value="Unassembled WGS sequence"/>
</dbReference>
<evidence type="ECO:0000313" key="4">
    <source>
        <dbReference type="Proteomes" id="UP000295083"/>
    </source>
</evidence>
<feature type="region of interest" description="Disordered" evidence="1">
    <location>
        <begin position="180"/>
        <end position="706"/>
    </location>
</feature>
<feature type="compositionally biased region" description="Basic and acidic residues" evidence="1">
    <location>
        <begin position="418"/>
        <end position="450"/>
    </location>
</feature>
<dbReference type="EMBL" id="QAPG01000050">
    <property type="protein sequence ID" value="TDZ34676.1"/>
    <property type="molecule type" value="Genomic_DNA"/>
</dbReference>
<keyword evidence="4" id="KW-1185">Reference proteome</keyword>
<feature type="compositionally biased region" description="Low complexity" evidence="1">
    <location>
        <begin position="349"/>
        <end position="366"/>
    </location>
</feature>
<feature type="compositionally biased region" description="Polar residues" evidence="1">
    <location>
        <begin position="206"/>
        <end position="230"/>
    </location>
</feature>
<feature type="compositionally biased region" description="Pro residues" evidence="1">
    <location>
        <begin position="506"/>
        <end position="515"/>
    </location>
</feature>